<keyword evidence="2" id="KW-1185">Reference proteome</keyword>
<reference evidence="1" key="2">
    <citation type="submission" date="2025-09" db="UniProtKB">
        <authorList>
            <consortium name="Ensembl"/>
        </authorList>
    </citation>
    <scope>IDENTIFICATION</scope>
</reference>
<evidence type="ECO:0008006" key="3">
    <source>
        <dbReference type="Google" id="ProtNLM"/>
    </source>
</evidence>
<reference evidence="1" key="1">
    <citation type="submission" date="2025-08" db="UniProtKB">
        <authorList>
            <consortium name="Ensembl"/>
        </authorList>
    </citation>
    <scope>IDENTIFICATION</scope>
</reference>
<sequence>MWRFLILWYNFKGKVLDVTSDNKGHWIFLVVEFHSYIFLLGNIYGYNSDSLNVILGGDFNMNHLMNFSNRLNLLDIWRRRLKLNVKNVKSFPYMQPLLLKCIISL</sequence>
<dbReference type="Proteomes" id="UP000261500">
    <property type="component" value="Unplaced"/>
</dbReference>
<dbReference type="AlphaFoldDB" id="A0A3B3V0X9"/>
<proteinExistence type="predicted"/>
<dbReference type="Ensembl" id="ENSPLAT00000028144.1">
    <property type="protein sequence ID" value="ENSPLAP00000018597.1"/>
    <property type="gene ID" value="ENSPLAG00000000488.1"/>
</dbReference>
<protein>
    <recommendedName>
        <fullName evidence="3">Endonuclease/exonuclease/phosphatase domain-containing protein</fullName>
    </recommendedName>
</protein>
<evidence type="ECO:0000313" key="1">
    <source>
        <dbReference type="Ensembl" id="ENSPLAP00000018597.1"/>
    </source>
</evidence>
<dbReference type="InterPro" id="IPR036691">
    <property type="entry name" value="Endo/exonu/phosph_ase_sf"/>
</dbReference>
<accession>A0A3B3V0X9</accession>
<organism evidence="1 2">
    <name type="scientific">Poecilia latipinna</name>
    <name type="common">sailfin molly</name>
    <dbReference type="NCBI Taxonomy" id="48699"/>
    <lineage>
        <taxon>Eukaryota</taxon>
        <taxon>Metazoa</taxon>
        <taxon>Chordata</taxon>
        <taxon>Craniata</taxon>
        <taxon>Vertebrata</taxon>
        <taxon>Euteleostomi</taxon>
        <taxon>Actinopterygii</taxon>
        <taxon>Neopterygii</taxon>
        <taxon>Teleostei</taxon>
        <taxon>Neoteleostei</taxon>
        <taxon>Acanthomorphata</taxon>
        <taxon>Ovalentaria</taxon>
        <taxon>Atherinomorphae</taxon>
        <taxon>Cyprinodontiformes</taxon>
        <taxon>Poeciliidae</taxon>
        <taxon>Poeciliinae</taxon>
        <taxon>Poecilia</taxon>
    </lineage>
</organism>
<name>A0A3B3V0X9_9TELE</name>
<dbReference type="SUPFAM" id="SSF56219">
    <property type="entry name" value="DNase I-like"/>
    <property type="match status" value="1"/>
</dbReference>
<evidence type="ECO:0000313" key="2">
    <source>
        <dbReference type="Proteomes" id="UP000261500"/>
    </source>
</evidence>